<dbReference type="RefSeq" id="WP_112373517.1">
    <property type="nucleotide sequence ID" value="NZ_CP069793.1"/>
</dbReference>
<evidence type="ECO:0000313" key="1">
    <source>
        <dbReference type="EMBL" id="SPZ83618.1"/>
    </source>
</evidence>
<evidence type="ECO:0000313" key="2">
    <source>
        <dbReference type="Proteomes" id="UP000251241"/>
    </source>
</evidence>
<protein>
    <submittedName>
        <fullName evidence="1">Uncharacterized protein</fullName>
    </submittedName>
</protein>
<sequence>MKIFFTLFLLIISDLVSGQITTQKLFDLNDQLFKKHPENYQIAIQEFNKLTVDSMDARTKSLFYQLQSTYHSFIGNYDSSRFYWDQQYVHALKNDEIKYDSKFYKQHDFVDARKFILKKAKNEKVVMINEAHNIPYHRTFAAQLLNGFRKLGFKYLAIEDLADQNINTTRTVTDTTGYYSHEPLFAEMIREALRQNFVLINYDANNTNSNRMRDSLQAVNLAKLLKTDPDAKLLVYAGYDHIHENTRTNWKKMAQFFKEMTNIDPLTISQTRHIERYYSQFETDEFLTVNKFVSFSFSKPVVALKDGTAWHDDFVDISLFYPRYLTPNSRPEYLSDNNLTKSIQLDTHGQKGIFVQAYYADEKQGHRIPADQLFIKNTKEFLYLRPGNYILEFKNTNDQIVNTKRLSVRK</sequence>
<dbReference type="GeneID" id="97181874"/>
<dbReference type="EMBL" id="UAUU01000002">
    <property type="protein sequence ID" value="SPZ83618.1"/>
    <property type="molecule type" value="Genomic_DNA"/>
</dbReference>
<organism evidence="1 2">
    <name type="scientific">Sphingobacterium multivorum</name>
    <dbReference type="NCBI Taxonomy" id="28454"/>
    <lineage>
        <taxon>Bacteria</taxon>
        <taxon>Pseudomonadati</taxon>
        <taxon>Bacteroidota</taxon>
        <taxon>Sphingobacteriia</taxon>
        <taxon>Sphingobacteriales</taxon>
        <taxon>Sphingobacteriaceae</taxon>
        <taxon>Sphingobacterium</taxon>
    </lineage>
</organism>
<proteinExistence type="predicted"/>
<gene>
    <name evidence="1" type="ORF">NCTC11343_00137</name>
</gene>
<name>A0A2X2INJ2_SPHMU</name>
<dbReference type="SUPFAM" id="SSF159501">
    <property type="entry name" value="EreA/ChaN-like"/>
    <property type="match status" value="1"/>
</dbReference>
<dbReference type="AlphaFoldDB" id="A0A2X2INJ2"/>
<accession>A0A2X2INJ2</accession>
<dbReference type="Proteomes" id="UP000251241">
    <property type="component" value="Unassembled WGS sequence"/>
</dbReference>
<reference evidence="1 2" key="1">
    <citation type="submission" date="2018-06" db="EMBL/GenBank/DDBJ databases">
        <authorList>
            <consortium name="Pathogen Informatics"/>
            <person name="Doyle S."/>
        </authorList>
    </citation>
    <scope>NUCLEOTIDE SEQUENCE [LARGE SCALE GENOMIC DNA]</scope>
    <source>
        <strain evidence="1 2">NCTC11343</strain>
    </source>
</reference>